<comment type="caution">
    <text evidence="1">The sequence shown here is derived from an EMBL/GenBank/DDBJ whole genome shotgun (WGS) entry which is preliminary data.</text>
</comment>
<evidence type="ECO:0000313" key="2">
    <source>
        <dbReference type="Proteomes" id="UP000827872"/>
    </source>
</evidence>
<dbReference type="EMBL" id="CM037624">
    <property type="protein sequence ID" value="KAH8011093.1"/>
    <property type="molecule type" value="Genomic_DNA"/>
</dbReference>
<reference evidence="1" key="1">
    <citation type="submission" date="2021-08" db="EMBL/GenBank/DDBJ databases">
        <title>The first chromosome-level gecko genome reveals the dynamic sex chromosomes of Neotropical dwarf geckos (Sphaerodactylidae: Sphaerodactylus).</title>
        <authorList>
            <person name="Pinto B.J."/>
            <person name="Keating S.E."/>
            <person name="Gamble T."/>
        </authorList>
    </citation>
    <scope>NUCLEOTIDE SEQUENCE</scope>
    <source>
        <strain evidence="1">TG3544</strain>
    </source>
</reference>
<keyword evidence="2" id="KW-1185">Reference proteome</keyword>
<organism evidence="1 2">
    <name type="scientific">Sphaerodactylus townsendi</name>
    <dbReference type="NCBI Taxonomy" id="933632"/>
    <lineage>
        <taxon>Eukaryota</taxon>
        <taxon>Metazoa</taxon>
        <taxon>Chordata</taxon>
        <taxon>Craniata</taxon>
        <taxon>Vertebrata</taxon>
        <taxon>Euteleostomi</taxon>
        <taxon>Lepidosauria</taxon>
        <taxon>Squamata</taxon>
        <taxon>Bifurcata</taxon>
        <taxon>Gekkota</taxon>
        <taxon>Sphaerodactylidae</taxon>
        <taxon>Sphaerodactylus</taxon>
    </lineage>
</organism>
<sequence length="195" mass="22404">MKMPVPESRNNENEEMVESDEEKVFLKPVVEDRNMALARKCTEMISDVRYKEEYEKSKGKYLFVLDTPQLTHVKNLSAFISEAKYKGTAKKELSNSLYKQMPATIDSVFAKEVSKLQSKRDQTDYTDKVRLRLIAAAIAGVRAQEQGRLPGRVVYKQKHDAEKGTSNYAHMKEPPDVKHAMEVNKHQSNVSIFLY</sequence>
<evidence type="ECO:0000313" key="1">
    <source>
        <dbReference type="EMBL" id="KAH8011093.1"/>
    </source>
</evidence>
<name>A0ACB8FW75_9SAUR</name>
<gene>
    <name evidence="1" type="ORF">K3G42_018497</name>
</gene>
<accession>A0ACB8FW75</accession>
<protein>
    <submittedName>
        <fullName evidence="1">Uncharacterized protein</fullName>
    </submittedName>
</protein>
<dbReference type="Proteomes" id="UP000827872">
    <property type="component" value="Linkage Group LG11"/>
</dbReference>
<proteinExistence type="predicted"/>